<feature type="transmembrane region" description="Helical" evidence="1">
    <location>
        <begin position="79"/>
        <end position="98"/>
    </location>
</feature>
<protein>
    <submittedName>
        <fullName evidence="2">Uncharacterized protein</fullName>
    </submittedName>
</protein>
<accession>L9WPT2</accession>
<dbReference type="Pfam" id="PF25927">
    <property type="entry name" value="DUF7972"/>
    <property type="match status" value="1"/>
</dbReference>
<keyword evidence="1" id="KW-1133">Transmembrane helix</keyword>
<feature type="transmembrane region" description="Helical" evidence="1">
    <location>
        <begin position="340"/>
        <end position="361"/>
    </location>
</feature>
<dbReference type="PATRIC" id="fig|1227500.6.peg.816"/>
<dbReference type="InterPro" id="IPR058278">
    <property type="entry name" value="DUF7972"/>
</dbReference>
<name>L9WPT2_9EURY</name>
<dbReference type="EMBL" id="AOHY01000008">
    <property type="protein sequence ID" value="ELY51474.1"/>
    <property type="molecule type" value="Genomic_DNA"/>
</dbReference>
<comment type="caution">
    <text evidence="2">The sequence shown here is derived from an EMBL/GenBank/DDBJ whole genome shotgun (WGS) entry which is preliminary data.</text>
</comment>
<sequence length="390" mass="43803">MIDSRTGPDRPRRDRGASSFSAGVAYLLLEDVGHPRMADGDSALQSLRDRIGTSRGRLDRSSENRLKRWILFDGNRERVATALLATVFAILLAMGGIWPIEYQELLAETTMVQTVFNTLLSGTILLVSIVVSIAAVGISQELTSLGNQSERVDTIIDFQEEIEEHDIVDVSPARPGQFMAVVLRSIKGRANDLQSIDGTSDREYRSEIERLQRDIQMNTEEVLTTLSRVPDGSTDELLTGLNYDSSWQLYQSRRIRTEYGDELTSAERAAIDDIVRMLRRQMVSREYFKTLYYKLELSDLSTTLLTVSLPIIVFITYVLLALDTGLFPDVTVFGYTPLTVFISLAYTIALAPYAVLTAYVLRAANVTRRTPEEGPFVLDDDRETAYDERS</sequence>
<keyword evidence="3" id="KW-1185">Reference proteome</keyword>
<feature type="transmembrane region" description="Helical" evidence="1">
    <location>
        <begin position="300"/>
        <end position="320"/>
    </location>
</feature>
<evidence type="ECO:0000313" key="3">
    <source>
        <dbReference type="Proteomes" id="UP000011690"/>
    </source>
</evidence>
<feature type="transmembrane region" description="Helical" evidence="1">
    <location>
        <begin position="118"/>
        <end position="138"/>
    </location>
</feature>
<dbReference type="STRING" id="1227500.C494_04000"/>
<dbReference type="Proteomes" id="UP000011690">
    <property type="component" value="Unassembled WGS sequence"/>
</dbReference>
<evidence type="ECO:0000313" key="2">
    <source>
        <dbReference type="EMBL" id="ELY51474.1"/>
    </source>
</evidence>
<dbReference type="AlphaFoldDB" id="L9WPT2"/>
<organism evidence="2 3">
    <name type="scientific">Natronorubrum bangense JCM 10635</name>
    <dbReference type="NCBI Taxonomy" id="1227500"/>
    <lineage>
        <taxon>Archaea</taxon>
        <taxon>Methanobacteriati</taxon>
        <taxon>Methanobacteriota</taxon>
        <taxon>Stenosarchaea group</taxon>
        <taxon>Halobacteria</taxon>
        <taxon>Halobacteriales</taxon>
        <taxon>Natrialbaceae</taxon>
        <taxon>Natronorubrum</taxon>
    </lineage>
</organism>
<gene>
    <name evidence="2" type="ORF">C494_04000</name>
</gene>
<keyword evidence="1" id="KW-0812">Transmembrane</keyword>
<evidence type="ECO:0000256" key="1">
    <source>
        <dbReference type="SAM" id="Phobius"/>
    </source>
</evidence>
<reference evidence="2 3" key="1">
    <citation type="journal article" date="2014" name="PLoS Genet.">
        <title>Phylogenetically driven sequencing of extremely halophilic archaea reveals strategies for static and dynamic osmo-response.</title>
        <authorList>
            <person name="Becker E.A."/>
            <person name="Seitzer P.M."/>
            <person name="Tritt A."/>
            <person name="Larsen D."/>
            <person name="Krusor M."/>
            <person name="Yao A.I."/>
            <person name="Wu D."/>
            <person name="Madern D."/>
            <person name="Eisen J.A."/>
            <person name="Darling A.E."/>
            <person name="Facciotti M.T."/>
        </authorList>
    </citation>
    <scope>NUCLEOTIDE SEQUENCE [LARGE SCALE GENOMIC DNA]</scope>
    <source>
        <strain evidence="2 3">JCM 10635</strain>
    </source>
</reference>
<keyword evidence="1" id="KW-0472">Membrane</keyword>
<dbReference type="eggNOG" id="arCOG08131">
    <property type="taxonomic scope" value="Archaea"/>
</dbReference>
<proteinExistence type="predicted"/>